<evidence type="ECO:0000256" key="4">
    <source>
        <dbReference type="ARBA" id="ARBA00022475"/>
    </source>
</evidence>
<feature type="transmembrane region" description="Helical" evidence="9">
    <location>
        <begin position="161"/>
        <end position="181"/>
    </location>
</feature>
<dbReference type="NCBIfam" id="TIGR00796">
    <property type="entry name" value="livcs"/>
    <property type="match status" value="1"/>
</dbReference>
<feature type="transmembrane region" description="Helical" evidence="9">
    <location>
        <begin position="289"/>
        <end position="314"/>
    </location>
</feature>
<feature type="transmembrane region" description="Helical" evidence="9">
    <location>
        <begin position="25"/>
        <end position="44"/>
    </location>
</feature>
<evidence type="ECO:0000256" key="8">
    <source>
        <dbReference type="ARBA" id="ARBA00023136"/>
    </source>
</evidence>
<reference evidence="10 11" key="1">
    <citation type="submission" date="2019-05" db="EMBL/GenBank/DDBJ databases">
        <title>Complete genome sequence of Izhakiella calystegiae KSNA2, an endophyte isolated from beach morning glory (Calystegia soldanella).</title>
        <authorList>
            <person name="Jiang L."/>
            <person name="Jeong J.C."/>
            <person name="Kim C.Y."/>
            <person name="Kim D.H."/>
            <person name="Kim S.W."/>
            <person name="Lee j."/>
        </authorList>
    </citation>
    <scope>NUCLEOTIDE SEQUENCE [LARGE SCALE GENOMIC DNA]</scope>
    <source>
        <strain evidence="10 11">KSNA2</strain>
    </source>
</reference>
<comment type="similarity">
    <text evidence="2 9">Belongs to the branched chain amino acid transporter family.</text>
</comment>
<dbReference type="PANTHER" id="PTHR30588">
    <property type="entry name" value="BRANCHED-CHAIN AMINO ACID TRANSPORT SYSTEM 2 CARRIER PROTEIN"/>
    <property type="match status" value="1"/>
</dbReference>
<feature type="transmembrane region" description="Helical" evidence="9">
    <location>
        <begin position="134"/>
        <end position="154"/>
    </location>
</feature>
<evidence type="ECO:0000256" key="9">
    <source>
        <dbReference type="RuleBase" id="RU362122"/>
    </source>
</evidence>
<protein>
    <recommendedName>
        <fullName evidence="9">Branched-chain amino acid transport system carrier protein</fullName>
    </recommendedName>
</protein>
<dbReference type="EMBL" id="CP040428">
    <property type="protein sequence ID" value="QCT21926.1"/>
    <property type="molecule type" value="Genomic_DNA"/>
</dbReference>
<comment type="subcellular location">
    <subcellularLocation>
        <location evidence="9">Cell inner membrane</location>
        <topology evidence="9">Multi-pass membrane protein</topology>
    </subcellularLocation>
    <subcellularLocation>
        <location evidence="1">Cell membrane</location>
        <topology evidence="1">Multi-pass membrane protein</topology>
    </subcellularLocation>
</comment>
<gene>
    <name evidence="10" type="primary">brnQ</name>
    <name evidence="10" type="ORF">FEM41_20840</name>
</gene>
<feature type="transmembrane region" description="Helical" evidence="9">
    <location>
        <begin position="353"/>
        <end position="374"/>
    </location>
</feature>
<keyword evidence="7 9" id="KW-1133">Transmembrane helix</keyword>
<dbReference type="PANTHER" id="PTHR30588:SF0">
    <property type="entry name" value="BRANCHED-CHAIN AMINO ACID PERMEASE BRNQ"/>
    <property type="match status" value="1"/>
</dbReference>
<dbReference type="AlphaFoldDB" id="A0A4P8YP47"/>
<dbReference type="InterPro" id="IPR004685">
    <property type="entry name" value="Brnchd-chn_aa_trnsp_Livcs"/>
</dbReference>
<evidence type="ECO:0000313" key="10">
    <source>
        <dbReference type="EMBL" id="QCT21926.1"/>
    </source>
</evidence>
<keyword evidence="6 9" id="KW-0029">Amino-acid transport</keyword>
<feature type="transmembrane region" description="Helical" evidence="9">
    <location>
        <begin position="201"/>
        <end position="225"/>
    </location>
</feature>
<comment type="function">
    <text evidence="9">Component of the transport system for branched-chain amino acids.</text>
</comment>
<dbReference type="OrthoDB" id="9783920at2"/>
<dbReference type="Pfam" id="PF05525">
    <property type="entry name" value="Branch_AA_trans"/>
    <property type="match status" value="1"/>
</dbReference>
<dbReference type="GO" id="GO:0005304">
    <property type="term" value="F:L-valine transmembrane transporter activity"/>
    <property type="evidence" value="ECO:0007669"/>
    <property type="project" value="TreeGrafter"/>
</dbReference>
<feature type="transmembrane region" description="Helical" evidence="9">
    <location>
        <begin position="381"/>
        <end position="401"/>
    </location>
</feature>
<feature type="transmembrane region" description="Helical" evidence="9">
    <location>
        <begin position="246"/>
        <end position="269"/>
    </location>
</feature>
<evidence type="ECO:0000313" key="11">
    <source>
        <dbReference type="Proteomes" id="UP000302163"/>
    </source>
</evidence>
<keyword evidence="4" id="KW-1003">Cell membrane</keyword>
<evidence type="ECO:0000256" key="7">
    <source>
        <dbReference type="ARBA" id="ARBA00022989"/>
    </source>
</evidence>
<evidence type="ECO:0000256" key="5">
    <source>
        <dbReference type="ARBA" id="ARBA00022692"/>
    </source>
</evidence>
<sequence length="446" mass="48103">MMITAHRHADKAYSMRKQILPTRDVIALGFMTLALFLGAGNIIYPPIVGRMTNEYYLIASIGFNISGVLLPMLAVIVLAEKNGHPLEVCAPMGKFWGAVLASSFYLFLGVFFASPRTASVSYEMGVVNFLDDTPLHLCIYSGVFFAVVWFLGLYPGRLLKTIGYVLAPLKLLCLLCLAIFATRSHVAPLLTATSDESVKAFSNGFMNGYLTMDTLSALTFGMIVVNSMKVKGVTEREDIRFYTRTTVLFAGIGLVAIYLCLMKIGAGFGQMGNFQNGAQILRAFIVENMGVGGTIFMAVLIYLACTVTAVGLTSATATLFSEMSGISYKILLPVVVVASFLIANIGLTRLIGISVPALSVICPACTTLILLTVLRWPAHSIALPVWVSIAFSAYAAVLKPLGFTVNLIDKLPFTSVSLGWVLPTALVALLLLLKDKTSRKVAITSR</sequence>
<evidence type="ECO:0000256" key="3">
    <source>
        <dbReference type="ARBA" id="ARBA00022448"/>
    </source>
</evidence>
<evidence type="ECO:0000256" key="6">
    <source>
        <dbReference type="ARBA" id="ARBA00022970"/>
    </source>
</evidence>
<dbReference type="GO" id="GO:0015820">
    <property type="term" value="P:L-leucine transport"/>
    <property type="evidence" value="ECO:0007669"/>
    <property type="project" value="TreeGrafter"/>
</dbReference>
<dbReference type="Proteomes" id="UP000302163">
    <property type="component" value="Chromosome"/>
</dbReference>
<dbReference type="GO" id="GO:0015818">
    <property type="term" value="P:isoleucine transport"/>
    <property type="evidence" value="ECO:0007669"/>
    <property type="project" value="TreeGrafter"/>
</dbReference>
<dbReference type="GO" id="GO:0005886">
    <property type="term" value="C:plasma membrane"/>
    <property type="evidence" value="ECO:0007669"/>
    <property type="project" value="UniProtKB-SubCell"/>
</dbReference>
<dbReference type="KEGG" id="izh:FEM41_20840"/>
<dbReference type="GO" id="GO:0015190">
    <property type="term" value="F:L-leucine transmembrane transporter activity"/>
    <property type="evidence" value="ECO:0007669"/>
    <property type="project" value="TreeGrafter"/>
</dbReference>
<keyword evidence="5 9" id="KW-0812">Transmembrane</keyword>
<keyword evidence="3 9" id="KW-0813">Transport</keyword>
<proteinExistence type="inferred from homology"/>
<feature type="transmembrane region" description="Helical" evidence="9">
    <location>
        <begin position="95"/>
        <end position="114"/>
    </location>
</feature>
<keyword evidence="8 9" id="KW-0472">Membrane</keyword>
<accession>A0A4P8YP47</accession>
<evidence type="ECO:0000256" key="2">
    <source>
        <dbReference type="ARBA" id="ARBA00008540"/>
    </source>
</evidence>
<feature type="transmembrane region" description="Helical" evidence="9">
    <location>
        <begin position="413"/>
        <end position="433"/>
    </location>
</feature>
<feature type="transmembrane region" description="Helical" evidence="9">
    <location>
        <begin position="326"/>
        <end position="347"/>
    </location>
</feature>
<evidence type="ECO:0000256" key="1">
    <source>
        <dbReference type="ARBA" id="ARBA00004651"/>
    </source>
</evidence>
<name>A0A4P8YP47_9ENTR</name>
<dbReference type="GO" id="GO:0015188">
    <property type="term" value="F:L-isoleucine transmembrane transporter activity"/>
    <property type="evidence" value="ECO:0007669"/>
    <property type="project" value="TreeGrafter"/>
</dbReference>
<organism evidence="10 11">
    <name type="scientific">Jejubacter calystegiae</name>
    <dbReference type="NCBI Taxonomy" id="2579935"/>
    <lineage>
        <taxon>Bacteria</taxon>
        <taxon>Pseudomonadati</taxon>
        <taxon>Pseudomonadota</taxon>
        <taxon>Gammaproteobacteria</taxon>
        <taxon>Enterobacterales</taxon>
        <taxon>Enterobacteriaceae</taxon>
        <taxon>Jejubacter</taxon>
    </lineage>
</organism>
<keyword evidence="11" id="KW-1185">Reference proteome</keyword>
<feature type="transmembrane region" description="Helical" evidence="9">
    <location>
        <begin position="56"/>
        <end position="79"/>
    </location>
</feature>